<evidence type="ECO:0000259" key="1">
    <source>
        <dbReference type="PROSITE" id="PS50943"/>
    </source>
</evidence>
<dbReference type="InterPro" id="IPR010982">
    <property type="entry name" value="Lambda_DNA-bd_dom_sf"/>
</dbReference>
<proteinExistence type="predicted"/>
<gene>
    <name evidence="2" type="ORF">CLTHE_14990</name>
</gene>
<sequence>MLKRGMTQREFAEYLDVPRGTLSHHLTGRKISSKILKRYSDKLNIDLASIYMRRKGNE</sequence>
<dbReference type="SUPFAM" id="SSF47413">
    <property type="entry name" value="lambda repressor-like DNA-binding domains"/>
    <property type="match status" value="1"/>
</dbReference>
<name>A0A1V4SX57_9CLOT</name>
<dbReference type="GO" id="GO:0003677">
    <property type="term" value="F:DNA binding"/>
    <property type="evidence" value="ECO:0007669"/>
    <property type="project" value="InterPro"/>
</dbReference>
<dbReference type="PROSITE" id="PS50943">
    <property type="entry name" value="HTH_CROC1"/>
    <property type="match status" value="1"/>
</dbReference>
<comment type="caution">
    <text evidence="2">The sequence shown here is derived from an EMBL/GenBank/DDBJ whole genome shotgun (WGS) entry which is preliminary data.</text>
</comment>
<dbReference type="AlphaFoldDB" id="A0A1V4SX57"/>
<dbReference type="EMBL" id="LTAY01000037">
    <property type="protein sequence ID" value="OPX47928.1"/>
    <property type="molecule type" value="Genomic_DNA"/>
</dbReference>
<dbReference type="Gene3D" id="1.10.260.40">
    <property type="entry name" value="lambda repressor-like DNA-binding domains"/>
    <property type="match status" value="1"/>
</dbReference>
<dbReference type="Pfam" id="PF01381">
    <property type="entry name" value="HTH_3"/>
    <property type="match status" value="1"/>
</dbReference>
<protein>
    <submittedName>
        <fullName evidence="2">Helix-turn-helix protein</fullName>
    </submittedName>
</protein>
<dbReference type="InterPro" id="IPR001387">
    <property type="entry name" value="Cro/C1-type_HTH"/>
</dbReference>
<organism evidence="2 3">
    <name type="scientific">Clostridium thermobutyricum DSM 4928</name>
    <dbReference type="NCBI Taxonomy" id="1121339"/>
    <lineage>
        <taxon>Bacteria</taxon>
        <taxon>Bacillati</taxon>
        <taxon>Bacillota</taxon>
        <taxon>Clostridia</taxon>
        <taxon>Eubacteriales</taxon>
        <taxon>Clostridiaceae</taxon>
        <taxon>Clostridium</taxon>
    </lineage>
</organism>
<accession>A0A1V4SX57</accession>
<dbReference type="CDD" id="cd00093">
    <property type="entry name" value="HTH_XRE"/>
    <property type="match status" value="1"/>
</dbReference>
<reference evidence="2 3" key="1">
    <citation type="submission" date="2016-02" db="EMBL/GenBank/DDBJ databases">
        <title>Genome sequence of Clostridium thermobutyricum DSM 4928.</title>
        <authorList>
            <person name="Poehlein A."/>
            <person name="Daniel R."/>
        </authorList>
    </citation>
    <scope>NUCLEOTIDE SEQUENCE [LARGE SCALE GENOMIC DNA]</scope>
    <source>
        <strain evidence="2 3">DSM 4928</strain>
    </source>
</reference>
<feature type="domain" description="HTH cro/C1-type" evidence="1">
    <location>
        <begin position="3"/>
        <end position="50"/>
    </location>
</feature>
<dbReference type="Proteomes" id="UP000191448">
    <property type="component" value="Unassembled WGS sequence"/>
</dbReference>
<evidence type="ECO:0000313" key="2">
    <source>
        <dbReference type="EMBL" id="OPX47928.1"/>
    </source>
</evidence>
<evidence type="ECO:0000313" key="3">
    <source>
        <dbReference type="Proteomes" id="UP000191448"/>
    </source>
</evidence>